<keyword evidence="12" id="KW-0460">Magnesium</keyword>
<dbReference type="Proteomes" id="UP000515154">
    <property type="component" value="Linkage group LG3"/>
</dbReference>
<comment type="cofactor">
    <cofactor evidence="3">
        <name>Co(2+)</name>
        <dbReference type="ChEBI" id="CHEBI:48828"/>
    </cofactor>
</comment>
<dbReference type="InterPro" id="IPR003607">
    <property type="entry name" value="HD/PDEase_dom"/>
</dbReference>
<evidence type="ECO:0000313" key="14">
    <source>
        <dbReference type="Proteomes" id="UP000515154"/>
    </source>
</evidence>
<dbReference type="GO" id="GO:0009159">
    <property type="term" value="P:deoxyribonucleoside monophosphate catabolic process"/>
    <property type="evidence" value="ECO:0007669"/>
    <property type="project" value="UniProtKB-ARBA"/>
</dbReference>
<comment type="cofactor">
    <cofactor evidence="4">
        <name>Mg(2+)</name>
        <dbReference type="ChEBI" id="CHEBI:18420"/>
    </cofactor>
</comment>
<keyword evidence="11" id="KW-0378">Hydrolase</keyword>
<dbReference type="GO" id="GO:0005737">
    <property type="term" value="C:cytoplasm"/>
    <property type="evidence" value="ECO:0007669"/>
    <property type="project" value="TreeGrafter"/>
</dbReference>
<dbReference type="SMART" id="SM00471">
    <property type="entry name" value="HDc"/>
    <property type="match status" value="1"/>
</dbReference>
<accession>A0A6P7S7B8</accession>
<reference evidence="15" key="1">
    <citation type="submission" date="2025-08" db="UniProtKB">
        <authorList>
            <consortium name="RefSeq"/>
        </authorList>
    </citation>
    <scope>IDENTIFICATION</scope>
</reference>
<comment type="cofactor">
    <cofactor evidence="2">
        <name>Mn(2+)</name>
        <dbReference type="ChEBI" id="CHEBI:29035"/>
    </cofactor>
</comment>
<dbReference type="AlphaFoldDB" id="A0A6P7S7B8"/>
<dbReference type="PANTHER" id="PTHR11845">
    <property type="entry name" value="5'-DEOXYNUCLEOTIDASE HDDC2"/>
    <property type="match status" value="1"/>
</dbReference>
<evidence type="ECO:0000256" key="1">
    <source>
        <dbReference type="ARBA" id="ARBA00001638"/>
    </source>
</evidence>
<evidence type="ECO:0000256" key="8">
    <source>
        <dbReference type="ARBA" id="ARBA00012964"/>
    </source>
</evidence>
<sequence>MTEISGFSKLFEFMTLVGQLKRIRRTGWIRKNVSDPESVSDHMYRMAVLAFLADPSLGLDRERCIKLSLVHDLAESIVGDLAPSDNVSKPEKRRREETAMNLIKDMVGGAIGQEFLQLWQEYENVSSKEAEYVKDLDKFEMVLQAYEYEQLDRKPKSLQEFFDSTKGHFTTRQVQNWMSELEKIRENSS</sequence>
<evidence type="ECO:0000313" key="15">
    <source>
        <dbReference type="RefSeq" id="XP_029634090.1"/>
    </source>
</evidence>
<dbReference type="InterPro" id="IPR006674">
    <property type="entry name" value="HD_domain"/>
</dbReference>
<dbReference type="Pfam" id="PF13023">
    <property type="entry name" value="HD_3"/>
    <property type="match status" value="1"/>
</dbReference>
<dbReference type="EC" id="3.1.3.89" evidence="8"/>
<evidence type="ECO:0000256" key="10">
    <source>
        <dbReference type="ARBA" id="ARBA00022723"/>
    </source>
</evidence>
<evidence type="ECO:0000256" key="13">
    <source>
        <dbReference type="ARBA" id="ARBA00032735"/>
    </source>
</evidence>
<proteinExistence type="inferred from homology"/>
<evidence type="ECO:0000256" key="6">
    <source>
        <dbReference type="ARBA" id="ARBA00009999"/>
    </source>
</evidence>
<organism evidence="14 15">
    <name type="scientific">Octopus sinensis</name>
    <name type="common">East Asian common octopus</name>
    <dbReference type="NCBI Taxonomy" id="2607531"/>
    <lineage>
        <taxon>Eukaryota</taxon>
        <taxon>Metazoa</taxon>
        <taxon>Spiralia</taxon>
        <taxon>Lophotrochozoa</taxon>
        <taxon>Mollusca</taxon>
        <taxon>Cephalopoda</taxon>
        <taxon>Coleoidea</taxon>
        <taxon>Octopodiformes</taxon>
        <taxon>Octopoda</taxon>
        <taxon>Incirrata</taxon>
        <taxon>Octopodidae</taxon>
        <taxon>Octopus</taxon>
    </lineage>
</organism>
<keyword evidence="10" id="KW-0479">Metal-binding</keyword>
<comment type="similarity">
    <text evidence="6">Belongs to the HDDC2 family.</text>
</comment>
<dbReference type="GO" id="GO:0002953">
    <property type="term" value="F:5'-deoxynucleotidase activity"/>
    <property type="evidence" value="ECO:0007669"/>
    <property type="project" value="UniProtKB-EC"/>
</dbReference>
<dbReference type="SUPFAM" id="SSF109604">
    <property type="entry name" value="HD-domain/PDEase-like"/>
    <property type="match status" value="1"/>
</dbReference>
<evidence type="ECO:0000256" key="3">
    <source>
        <dbReference type="ARBA" id="ARBA00001941"/>
    </source>
</evidence>
<evidence type="ECO:0000256" key="5">
    <source>
        <dbReference type="ARBA" id="ARBA00004074"/>
    </source>
</evidence>
<dbReference type="GO" id="GO:0046872">
    <property type="term" value="F:metal ion binding"/>
    <property type="evidence" value="ECO:0007669"/>
    <property type="project" value="UniProtKB-KW"/>
</dbReference>
<evidence type="ECO:0000256" key="7">
    <source>
        <dbReference type="ARBA" id="ARBA00011738"/>
    </source>
</evidence>
<dbReference type="Gene3D" id="1.10.3210.10">
    <property type="entry name" value="Hypothetical protein af1432"/>
    <property type="match status" value="1"/>
</dbReference>
<evidence type="ECO:0000256" key="12">
    <source>
        <dbReference type="ARBA" id="ARBA00022842"/>
    </source>
</evidence>
<comment type="function">
    <text evidence="5">Catalyzes the dephosphorylation of the nucleoside 5'-monophosphates deoxyadenosine monophosphate (dAMP), deoxycytidine monophosphate (dCMP), deoxyguanosine monophosphate (dGMP) and deoxythymidine monophosphate (dTMP).</text>
</comment>
<dbReference type="FunFam" id="1.10.3210.10:FF:000011">
    <property type="entry name" value="HD domain-containing protein 2"/>
    <property type="match status" value="1"/>
</dbReference>
<dbReference type="InterPro" id="IPR039356">
    <property type="entry name" value="YfbR/HDDC2"/>
</dbReference>
<dbReference type="PANTHER" id="PTHR11845:SF13">
    <property type="entry name" value="5'-DEOXYNUCLEOTIDASE HDDC2"/>
    <property type="match status" value="1"/>
</dbReference>
<keyword evidence="14" id="KW-1185">Reference proteome</keyword>
<protein>
    <recommendedName>
        <fullName evidence="9">5'-deoxynucleotidase HDDC2</fullName>
        <ecNumber evidence="8">3.1.3.89</ecNumber>
    </recommendedName>
    <alternativeName>
        <fullName evidence="13">HD domain-containing protein 2</fullName>
    </alternativeName>
</protein>
<evidence type="ECO:0000256" key="9">
    <source>
        <dbReference type="ARBA" id="ARBA00015933"/>
    </source>
</evidence>
<name>A0A6P7S7B8_9MOLL</name>
<dbReference type="KEGG" id="osn:115209730"/>
<dbReference type="RefSeq" id="XP_029634090.1">
    <property type="nucleotide sequence ID" value="XM_029778230.2"/>
</dbReference>
<gene>
    <name evidence="15" type="primary">LOC115209730</name>
</gene>
<comment type="subunit">
    <text evidence="7">Homodimer.</text>
</comment>
<comment type="catalytic activity">
    <reaction evidence="1">
        <text>a 2'-deoxyribonucleoside 5'-phosphate + H2O = a 2'-deoxyribonucleoside + phosphate</text>
        <dbReference type="Rhea" id="RHEA:36167"/>
        <dbReference type="ChEBI" id="CHEBI:15377"/>
        <dbReference type="ChEBI" id="CHEBI:18274"/>
        <dbReference type="ChEBI" id="CHEBI:43474"/>
        <dbReference type="ChEBI" id="CHEBI:65317"/>
        <dbReference type="EC" id="3.1.3.89"/>
    </reaction>
</comment>
<evidence type="ECO:0000256" key="4">
    <source>
        <dbReference type="ARBA" id="ARBA00001946"/>
    </source>
</evidence>
<evidence type="ECO:0000256" key="11">
    <source>
        <dbReference type="ARBA" id="ARBA00022801"/>
    </source>
</evidence>
<evidence type="ECO:0000256" key="2">
    <source>
        <dbReference type="ARBA" id="ARBA00001936"/>
    </source>
</evidence>